<dbReference type="GO" id="GO:0046872">
    <property type="term" value="F:metal ion binding"/>
    <property type="evidence" value="ECO:0007669"/>
    <property type="project" value="UniProtKB-KW"/>
</dbReference>
<evidence type="ECO:0000256" key="1">
    <source>
        <dbReference type="ARBA" id="ARBA00001936"/>
    </source>
</evidence>
<evidence type="ECO:0000256" key="3">
    <source>
        <dbReference type="ARBA" id="ARBA00005582"/>
    </source>
</evidence>
<comment type="catalytic activity">
    <reaction evidence="13">
        <text>octanoyl-CoA + H2O = S-octanoyl-4'-phosphopantetheine + adenosine 3',5'-bisphosphate + 2 H(+)</text>
        <dbReference type="Rhea" id="RHEA:50016"/>
        <dbReference type="ChEBI" id="CHEBI:15377"/>
        <dbReference type="ChEBI" id="CHEBI:15378"/>
        <dbReference type="ChEBI" id="CHEBI:57386"/>
        <dbReference type="ChEBI" id="CHEBI:58343"/>
        <dbReference type="ChEBI" id="CHEBI:132013"/>
    </reaction>
    <physiologicalReaction direction="left-to-right" evidence="13">
        <dbReference type="Rhea" id="RHEA:50017"/>
    </physiologicalReaction>
</comment>
<reference evidence="32 33" key="1">
    <citation type="journal article" date="2019" name="Mol. Ecol. Resour.">
        <title>Chromosome-level genome assembly of Triplophysa tibetana, a fish adapted to the harsh high-altitude environment of the Tibetan Plateau.</title>
        <authorList>
            <person name="Yang X."/>
            <person name="Liu H."/>
            <person name="Ma Z."/>
            <person name="Zou Y."/>
            <person name="Zou M."/>
            <person name="Mao Y."/>
            <person name="Li X."/>
            <person name="Wang H."/>
            <person name="Chen T."/>
            <person name="Wang W."/>
            <person name="Yang R."/>
        </authorList>
    </citation>
    <scope>NUCLEOTIDE SEQUENCE [LARGE SCALE GENOMIC DNA]</scope>
    <source>
        <strain evidence="32">TTIB1903HZAU</strain>
        <tissue evidence="32">Muscle</tissue>
    </source>
</reference>
<keyword evidence="33" id="KW-1185">Reference proteome</keyword>
<comment type="catalytic activity">
    <reaction evidence="18">
        <text>4,8-dimethylnonanoyl-CoA + H2O = S-(4,8-dimethylnonanoyl)-4'-phosphopantetheine + adenosine 3',5'-bisphosphate + 2 H(+)</text>
        <dbReference type="Rhea" id="RHEA:67524"/>
        <dbReference type="ChEBI" id="CHEBI:15377"/>
        <dbReference type="ChEBI" id="CHEBI:15378"/>
        <dbReference type="ChEBI" id="CHEBI:58343"/>
        <dbReference type="ChEBI" id="CHEBI:77061"/>
        <dbReference type="ChEBI" id="CHEBI:172385"/>
    </reaction>
    <physiologicalReaction direction="left-to-right" evidence="18">
        <dbReference type="Rhea" id="RHEA:67525"/>
    </physiologicalReaction>
</comment>
<evidence type="ECO:0000256" key="23">
    <source>
        <dbReference type="ARBA" id="ARBA00048413"/>
    </source>
</evidence>
<dbReference type="Gene3D" id="3.90.79.10">
    <property type="entry name" value="Nucleoside Triphosphate Pyrophosphohydrolase"/>
    <property type="match status" value="1"/>
</dbReference>
<evidence type="ECO:0000256" key="20">
    <source>
        <dbReference type="ARBA" id="ARBA00047708"/>
    </source>
</evidence>
<comment type="catalytic activity">
    <reaction evidence="19">
        <text>propanoyl-CoA + H2O = propanoyl-4'-phosphopantetheine + adenosine 3',5'-bisphosphate + 2 H(+)</text>
        <dbReference type="Rhea" id="RHEA:67464"/>
        <dbReference type="ChEBI" id="CHEBI:15377"/>
        <dbReference type="ChEBI" id="CHEBI:15378"/>
        <dbReference type="ChEBI" id="CHEBI:57392"/>
        <dbReference type="ChEBI" id="CHEBI:58343"/>
        <dbReference type="ChEBI" id="CHEBI:172362"/>
    </reaction>
    <physiologicalReaction direction="left-to-right" evidence="19">
        <dbReference type="Rhea" id="RHEA:67465"/>
    </physiologicalReaction>
</comment>
<evidence type="ECO:0000256" key="30">
    <source>
        <dbReference type="ARBA" id="ARBA00049403"/>
    </source>
</evidence>
<keyword evidence="6" id="KW-0460">Magnesium</keyword>
<keyword evidence="4" id="KW-0479">Metal-binding</keyword>
<sequence length="380" mass="43530">MNTLMLELVDESTAVVHANLRGGPVTKLGRSQLNPASCFDHFCLLKKISIDINKMSNGSCFTAGRIVYSCFVSFNWVVFFFFLSSCEHGYIKCYPPIYNGHLFSPTDRVKLGSPIPGDVAFRICAVRETFEESGVLLVVPKGEESTITRLILPWDKNVLSKWRSLVINNPANFIKMCKELQCLPNIWALHEWGNWLTPTGVYGKHRRYDTAFYICCLQETPYTLQDEKEIIHFKWSTPSEVLHRYKSKELWIAPPQLYDLGRMCRFPALKELHRFARQRSLEGCEQWLPINLISDNYIISILPGDDLYLEKVDCSGKRDGPLITDKSLKELQSSCSDLHRFISQDLYTVSLQVNISPKYNHLQPLSIQAVDADFKTSSKL</sequence>
<evidence type="ECO:0000256" key="28">
    <source>
        <dbReference type="ARBA" id="ARBA00048961"/>
    </source>
</evidence>
<keyword evidence="5" id="KW-0378">Hydrolase</keyword>
<evidence type="ECO:0000256" key="10">
    <source>
        <dbReference type="ARBA" id="ARBA00044908"/>
    </source>
</evidence>
<comment type="catalytic activity">
    <reaction evidence="24">
        <text>succinyl-CoA + H2O = succinyl-4'-phosphopantetheine + adenosine 3',5'-bisphosphate + 2 H(+)</text>
        <dbReference type="Rhea" id="RHEA:67472"/>
        <dbReference type="ChEBI" id="CHEBI:15377"/>
        <dbReference type="ChEBI" id="CHEBI:15378"/>
        <dbReference type="ChEBI" id="CHEBI:57292"/>
        <dbReference type="ChEBI" id="CHEBI:58343"/>
        <dbReference type="ChEBI" id="CHEBI:172364"/>
    </reaction>
    <physiologicalReaction direction="left-to-right" evidence="24">
        <dbReference type="Rhea" id="RHEA:67473"/>
    </physiologicalReaction>
</comment>
<evidence type="ECO:0000256" key="19">
    <source>
        <dbReference type="ARBA" id="ARBA00047666"/>
    </source>
</evidence>
<evidence type="ECO:0000256" key="11">
    <source>
        <dbReference type="ARBA" id="ARBA00044967"/>
    </source>
</evidence>
<evidence type="ECO:0000256" key="4">
    <source>
        <dbReference type="ARBA" id="ARBA00022723"/>
    </source>
</evidence>
<evidence type="ECO:0000256" key="22">
    <source>
        <dbReference type="ARBA" id="ARBA00048360"/>
    </source>
</evidence>
<dbReference type="InterPro" id="IPR015797">
    <property type="entry name" value="NUDIX_hydrolase-like_dom_sf"/>
</dbReference>
<evidence type="ECO:0000256" key="21">
    <source>
        <dbReference type="ARBA" id="ARBA00047757"/>
    </source>
</evidence>
<evidence type="ECO:0000259" key="31">
    <source>
        <dbReference type="PROSITE" id="PS51462"/>
    </source>
</evidence>
<evidence type="ECO:0000313" key="33">
    <source>
        <dbReference type="Proteomes" id="UP000324632"/>
    </source>
</evidence>
<evidence type="ECO:0000256" key="2">
    <source>
        <dbReference type="ARBA" id="ARBA00001946"/>
    </source>
</evidence>
<comment type="function">
    <text evidence="12">Fatty acyl-coenzyme A (CoA) diphosphatase that hydrolyzes fatty acyl-CoA to yield acyl-4'-phosphopantetheine and adenosine 3',5'-bisphosphate. Mediates the hydrolysis of a wide range of CoA esters, including choloyl-CoA and branched-chain fatty-acyl-CoA esters and at low substrate concentrations medium and long-chain fatty-acyl-CoA esters are the primary substrates. Highest activity seen with medium-chain acyl-CoA esters and higher rates of activity seen with the unsaturated acyl-CoA esters compared with the saturated esters. Exhibits decapping activity towards dpCoA-capped RNAs in vitro.</text>
</comment>
<evidence type="ECO:0000313" key="32">
    <source>
        <dbReference type="EMBL" id="KAA0723445.1"/>
    </source>
</evidence>
<evidence type="ECO:0000256" key="7">
    <source>
        <dbReference type="ARBA" id="ARBA00023211"/>
    </source>
</evidence>
<dbReference type="GO" id="GO:0005739">
    <property type="term" value="C:mitochondrion"/>
    <property type="evidence" value="ECO:0007669"/>
    <property type="project" value="TreeGrafter"/>
</dbReference>
<comment type="similarity">
    <text evidence="3">Belongs to the Nudix hydrolase family.</text>
</comment>
<comment type="caution">
    <text evidence="32">The sequence shown here is derived from an EMBL/GenBank/DDBJ whole genome shotgun (WGS) entry which is preliminary data.</text>
</comment>
<evidence type="ECO:0000256" key="6">
    <source>
        <dbReference type="ARBA" id="ARBA00022842"/>
    </source>
</evidence>
<evidence type="ECO:0000256" key="26">
    <source>
        <dbReference type="ARBA" id="ARBA00048828"/>
    </source>
</evidence>
<keyword evidence="7" id="KW-0464">Manganese</keyword>
<protein>
    <recommendedName>
        <fullName evidence="8">Acyl-coenzyme A diphosphatase NUDT19</fullName>
        <ecNumber evidence="11">3.6.1.77</ecNumber>
    </recommendedName>
    <alternativeName>
        <fullName evidence="9">Nucleoside diphosphate-linked moiety X motif 19</fullName>
    </alternativeName>
</protein>
<comment type="cofactor">
    <cofactor evidence="2">
        <name>Mg(2+)</name>
        <dbReference type="ChEBI" id="CHEBI:18420"/>
    </cofactor>
</comment>
<comment type="catalytic activity">
    <reaction evidence="16">
        <text>hexanoyl-CoA + H2O = hexanoyl-4'-phosphopantetheine + adenosine 3',5'-bisphosphate + 2 H(+)</text>
        <dbReference type="Rhea" id="RHEA:49980"/>
        <dbReference type="ChEBI" id="CHEBI:15377"/>
        <dbReference type="ChEBI" id="CHEBI:15378"/>
        <dbReference type="ChEBI" id="CHEBI:58343"/>
        <dbReference type="ChEBI" id="CHEBI:62620"/>
        <dbReference type="ChEBI" id="CHEBI:132012"/>
    </reaction>
    <physiologicalReaction direction="left-to-right" evidence="16">
        <dbReference type="Rhea" id="RHEA:49981"/>
    </physiologicalReaction>
</comment>
<comment type="catalytic activity">
    <reaction evidence="27">
        <text>an acyl-CoA + H2O = an acyl-4'-phosphopantetheine + adenosine 3',5'-bisphosphate + 2 H(+)</text>
        <dbReference type="Rhea" id="RHEA:50044"/>
        <dbReference type="ChEBI" id="CHEBI:15377"/>
        <dbReference type="ChEBI" id="CHEBI:15378"/>
        <dbReference type="ChEBI" id="CHEBI:58342"/>
        <dbReference type="ChEBI" id="CHEBI:58343"/>
        <dbReference type="ChEBI" id="CHEBI:132023"/>
    </reaction>
    <physiologicalReaction direction="left-to-right" evidence="27">
        <dbReference type="Rhea" id="RHEA:50045"/>
    </physiologicalReaction>
</comment>
<dbReference type="SUPFAM" id="SSF55811">
    <property type="entry name" value="Nudix"/>
    <property type="match status" value="1"/>
</dbReference>
<comment type="cofactor">
    <cofactor evidence="1">
        <name>Mn(2+)</name>
        <dbReference type="ChEBI" id="CHEBI:29035"/>
    </cofactor>
</comment>
<evidence type="ECO:0000256" key="12">
    <source>
        <dbReference type="ARBA" id="ARBA00045809"/>
    </source>
</evidence>
<dbReference type="EC" id="3.6.1.77" evidence="11"/>
<dbReference type="InterPro" id="IPR000086">
    <property type="entry name" value="NUDIX_hydrolase_dom"/>
</dbReference>
<gene>
    <name evidence="32" type="ORF">E1301_Tti003440</name>
</gene>
<evidence type="ECO:0000256" key="9">
    <source>
        <dbReference type="ARBA" id="ARBA00031193"/>
    </source>
</evidence>
<comment type="catalytic activity">
    <reaction evidence="14">
        <text>malonyl-CoA + H2O = malonyl-4'-phosphopantetheine + adenosine 3',5'-bisphosphate + 2 H(+)</text>
        <dbReference type="Rhea" id="RHEA:67468"/>
        <dbReference type="ChEBI" id="CHEBI:15377"/>
        <dbReference type="ChEBI" id="CHEBI:15378"/>
        <dbReference type="ChEBI" id="CHEBI:57384"/>
        <dbReference type="ChEBI" id="CHEBI:58343"/>
        <dbReference type="ChEBI" id="CHEBI:172363"/>
    </reaction>
    <physiologicalReaction direction="left-to-right" evidence="14">
        <dbReference type="Rhea" id="RHEA:67469"/>
    </physiologicalReaction>
</comment>
<proteinExistence type="inferred from homology"/>
<comment type="catalytic activity">
    <reaction evidence="29">
        <text>butanoyl-CoA + H2O = S-butanoyl-4'-phosphopantetheine + adenosine 3',5'-bisphosphate + 2 H(+)</text>
        <dbReference type="Rhea" id="RHEA:49976"/>
        <dbReference type="ChEBI" id="CHEBI:15377"/>
        <dbReference type="ChEBI" id="CHEBI:15378"/>
        <dbReference type="ChEBI" id="CHEBI:57371"/>
        <dbReference type="ChEBI" id="CHEBI:58343"/>
        <dbReference type="ChEBI" id="CHEBI:132011"/>
    </reaction>
    <physiologicalReaction direction="left-to-right" evidence="29">
        <dbReference type="Rhea" id="RHEA:49977"/>
    </physiologicalReaction>
</comment>
<evidence type="ECO:0000256" key="16">
    <source>
        <dbReference type="ARBA" id="ARBA00047466"/>
    </source>
</evidence>
<dbReference type="EMBL" id="SOYY01000003">
    <property type="protein sequence ID" value="KAA0723445.1"/>
    <property type="molecule type" value="Genomic_DNA"/>
</dbReference>
<evidence type="ECO:0000256" key="27">
    <source>
        <dbReference type="ARBA" id="ARBA00048882"/>
    </source>
</evidence>
<evidence type="ECO:0000256" key="18">
    <source>
        <dbReference type="ARBA" id="ARBA00047584"/>
    </source>
</evidence>
<dbReference type="PANTHER" id="PTHR12318:SF0">
    <property type="entry name" value="ACYL-COENZYME A DIPHOSPHATASE NUDT19"/>
    <property type="match status" value="1"/>
</dbReference>
<dbReference type="PANTHER" id="PTHR12318">
    <property type="entry name" value="TESTOSTERONE-REGULATED PROTEIN RP2"/>
    <property type="match status" value="1"/>
</dbReference>
<evidence type="ECO:0000256" key="15">
    <source>
        <dbReference type="ARBA" id="ARBA00047403"/>
    </source>
</evidence>
<organism evidence="32 33">
    <name type="scientific">Triplophysa tibetana</name>
    <dbReference type="NCBI Taxonomy" id="1572043"/>
    <lineage>
        <taxon>Eukaryota</taxon>
        <taxon>Metazoa</taxon>
        <taxon>Chordata</taxon>
        <taxon>Craniata</taxon>
        <taxon>Vertebrata</taxon>
        <taxon>Euteleostomi</taxon>
        <taxon>Actinopterygii</taxon>
        <taxon>Neopterygii</taxon>
        <taxon>Teleostei</taxon>
        <taxon>Ostariophysi</taxon>
        <taxon>Cypriniformes</taxon>
        <taxon>Nemacheilidae</taxon>
        <taxon>Triplophysa</taxon>
    </lineage>
</organism>
<evidence type="ECO:0000256" key="8">
    <source>
        <dbReference type="ARBA" id="ARBA00026208"/>
    </source>
</evidence>
<comment type="catalytic activity">
    <reaction evidence="10">
        <text>CoA + H2O = (R)-4'-phosphopantetheine + adenosine 3',5'-bisphosphate + 2 H(+)</text>
        <dbReference type="Rhea" id="RHEA:64988"/>
        <dbReference type="ChEBI" id="CHEBI:15377"/>
        <dbReference type="ChEBI" id="CHEBI:15378"/>
        <dbReference type="ChEBI" id="CHEBI:57287"/>
        <dbReference type="ChEBI" id="CHEBI:58343"/>
        <dbReference type="ChEBI" id="CHEBI:61723"/>
        <dbReference type="EC" id="3.6.1.77"/>
    </reaction>
    <physiologicalReaction direction="left-to-right" evidence="10">
        <dbReference type="Rhea" id="RHEA:64989"/>
    </physiologicalReaction>
</comment>
<feature type="domain" description="Nudix hydrolase" evidence="31">
    <location>
        <begin position="7"/>
        <end position="258"/>
    </location>
</feature>
<evidence type="ECO:0000256" key="29">
    <source>
        <dbReference type="ARBA" id="ARBA00049284"/>
    </source>
</evidence>
<comment type="catalytic activity">
    <reaction evidence="20">
        <text>(9Z,12Z)-octadecadienoyl-CoA + H2O = S-(9Z,12Z-octadecadienoyl)-4'-phosphopantetheine + adenosine 3',5'-bisphosphate + 2 H(+)</text>
        <dbReference type="Rhea" id="RHEA:67536"/>
        <dbReference type="ChEBI" id="CHEBI:15377"/>
        <dbReference type="ChEBI" id="CHEBI:15378"/>
        <dbReference type="ChEBI" id="CHEBI:57383"/>
        <dbReference type="ChEBI" id="CHEBI:58343"/>
        <dbReference type="ChEBI" id="CHEBI:172387"/>
    </reaction>
    <physiologicalReaction direction="left-to-right" evidence="20">
        <dbReference type="Rhea" id="RHEA:67537"/>
    </physiologicalReaction>
</comment>
<comment type="catalytic activity">
    <reaction evidence="17">
        <text>(6Z)-octenoyl-CoA + H2O = S-(6Z-octenoyl)-4'-phosphopantetheine + adenosine 3',5'-bisphosphate + 2 H(+)</text>
        <dbReference type="Rhea" id="RHEA:67528"/>
        <dbReference type="ChEBI" id="CHEBI:15377"/>
        <dbReference type="ChEBI" id="CHEBI:15378"/>
        <dbReference type="ChEBI" id="CHEBI:58343"/>
        <dbReference type="ChEBI" id="CHEBI:172383"/>
        <dbReference type="ChEBI" id="CHEBI:172384"/>
    </reaction>
    <physiologicalReaction direction="left-to-right" evidence="17">
        <dbReference type="Rhea" id="RHEA:67529"/>
    </physiologicalReaction>
</comment>
<comment type="catalytic activity">
    <reaction evidence="28">
        <text>choloyl-CoA + H2O = S-choloyl-4'-phosphopantetheine + adenosine 3',5'-bisphosphate + 2 H(+)</text>
        <dbReference type="Rhea" id="RHEA:50036"/>
        <dbReference type="ChEBI" id="CHEBI:15377"/>
        <dbReference type="ChEBI" id="CHEBI:15378"/>
        <dbReference type="ChEBI" id="CHEBI:57373"/>
        <dbReference type="ChEBI" id="CHEBI:58343"/>
        <dbReference type="ChEBI" id="CHEBI:132020"/>
    </reaction>
    <physiologicalReaction direction="left-to-right" evidence="28">
        <dbReference type="Rhea" id="RHEA:50037"/>
    </physiologicalReaction>
</comment>
<evidence type="ECO:0000256" key="5">
    <source>
        <dbReference type="ARBA" id="ARBA00022801"/>
    </source>
</evidence>
<name>A0A5A9PNR1_9TELE</name>
<comment type="catalytic activity">
    <reaction evidence="15">
        <text>tetradecanoyl-CoA + H2O = tetradecanoyl-4'-phosphopantetheine + adenosine 3',5'-bisphosphate + 2 H(+)</text>
        <dbReference type="Rhea" id="RHEA:50028"/>
        <dbReference type="ChEBI" id="CHEBI:15377"/>
        <dbReference type="ChEBI" id="CHEBI:15378"/>
        <dbReference type="ChEBI" id="CHEBI:57385"/>
        <dbReference type="ChEBI" id="CHEBI:58343"/>
        <dbReference type="ChEBI" id="CHEBI:132017"/>
    </reaction>
    <physiologicalReaction direction="left-to-right" evidence="15">
        <dbReference type="Rhea" id="RHEA:50029"/>
    </physiologicalReaction>
</comment>
<dbReference type="GO" id="GO:0010945">
    <property type="term" value="F:coenzyme A diphosphatase activity"/>
    <property type="evidence" value="ECO:0007669"/>
    <property type="project" value="UniProtKB-EC"/>
</dbReference>
<evidence type="ECO:0000256" key="25">
    <source>
        <dbReference type="ARBA" id="ARBA00048667"/>
    </source>
</evidence>
<evidence type="ECO:0000256" key="17">
    <source>
        <dbReference type="ARBA" id="ARBA00047511"/>
    </source>
</evidence>
<dbReference type="InterPro" id="IPR039121">
    <property type="entry name" value="NUDT19"/>
</dbReference>
<comment type="catalytic activity">
    <reaction evidence="26">
        <text>hexadecanoyl-CoA + H2O = S-hexadecanoyl-4'-phosphopantetheine + adenosine 3',5'-bisphosphate + 2 H(+)</text>
        <dbReference type="Rhea" id="RHEA:50032"/>
        <dbReference type="ChEBI" id="CHEBI:15377"/>
        <dbReference type="ChEBI" id="CHEBI:15378"/>
        <dbReference type="ChEBI" id="CHEBI:57379"/>
        <dbReference type="ChEBI" id="CHEBI:58343"/>
        <dbReference type="ChEBI" id="CHEBI:132018"/>
    </reaction>
    <physiologicalReaction direction="left-to-right" evidence="26">
        <dbReference type="Rhea" id="RHEA:50033"/>
    </physiologicalReaction>
</comment>
<comment type="catalytic activity">
    <reaction evidence="30">
        <text>(9Z)-hexadecenoyl-CoA + H2O = S-(9Z-hexadecenoyl)-4'-phosphopantetheine + adenosine 3',5'-bisphosphate + 2 H(+)</text>
        <dbReference type="Rhea" id="RHEA:67540"/>
        <dbReference type="ChEBI" id="CHEBI:15377"/>
        <dbReference type="ChEBI" id="CHEBI:15378"/>
        <dbReference type="ChEBI" id="CHEBI:58343"/>
        <dbReference type="ChEBI" id="CHEBI:61540"/>
        <dbReference type="ChEBI" id="CHEBI:172388"/>
    </reaction>
    <physiologicalReaction direction="left-to-right" evidence="30">
        <dbReference type="Rhea" id="RHEA:67541"/>
    </physiologicalReaction>
</comment>
<evidence type="ECO:0000256" key="14">
    <source>
        <dbReference type="ARBA" id="ARBA00047369"/>
    </source>
</evidence>
<evidence type="ECO:0000256" key="13">
    <source>
        <dbReference type="ARBA" id="ARBA00047289"/>
    </source>
</evidence>
<accession>A0A5A9PNR1</accession>
<comment type="catalytic activity">
    <reaction evidence="22">
        <text>(9Z,12Z,15Z)-octadecatrienoyl-CoA + H2O = S-(9Z,12Z,15Z-octadecatrienoyl)-4'-phosphopantetheine + adenosine 3',5'-bisphosphate + 2 H(+)</text>
        <dbReference type="Rhea" id="RHEA:67532"/>
        <dbReference type="ChEBI" id="CHEBI:15377"/>
        <dbReference type="ChEBI" id="CHEBI:15378"/>
        <dbReference type="ChEBI" id="CHEBI:58343"/>
        <dbReference type="ChEBI" id="CHEBI:74034"/>
        <dbReference type="ChEBI" id="CHEBI:172386"/>
    </reaction>
    <physiologicalReaction direction="left-to-right" evidence="22">
        <dbReference type="Rhea" id="RHEA:67533"/>
    </physiologicalReaction>
</comment>
<comment type="catalytic activity">
    <reaction evidence="21">
        <text>dodecanoyl-CoA + H2O = S-dodecanoyl-4'-phosphopantetheine + adenosine 3',5'-bisphosphate + 2 H(+)</text>
        <dbReference type="Rhea" id="RHEA:50024"/>
        <dbReference type="ChEBI" id="CHEBI:15377"/>
        <dbReference type="ChEBI" id="CHEBI:15378"/>
        <dbReference type="ChEBI" id="CHEBI:57375"/>
        <dbReference type="ChEBI" id="CHEBI:58343"/>
        <dbReference type="ChEBI" id="CHEBI:132015"/>
    </reaction>
    <physiologicalReaction direction="left-to-right" evidence="21">
        <dbReference type="Rhea" id="RHEA:50025"/>
    </physiologicalReaction>
</comment>
<dbReference type="PROSITE" id="PS51462">
    <property type="entry name" value="NUDIX"/>
    <property type="match status" value="1"/>
</dbReference>
<dbReference type="AlphaFoldDB" id="A0A5A9PNR1"/>
<comment type="catalytic activity">
    <reaction evidence="23">
        <text>(9Z)-tetradecenoyl-CoA + H2O = S-(9Z-tetradecenoyl)-4'-phosphopantetheine + adenosine 3',5'-bisphosphate + 2 H(+)</text>
        <dbReference type="Rhea" id="RHEA:67544"/>
        <dbReference type="ChEBI" id="CHEBI:15377"/>
        <dbReference type="ChEBI" id="CHEBI:15378"/>
        <dbReference type="ChEBI" id="CHEBI:58343"/>
        <dbReference type="ChEBI" id="CHEBI:65060"/>
        <dbReference type="ChEBI" id="CHEBI:172389"/>
    </reaction>
    <physiologicalReaction direction="left-to-right" evidence="23">
        <dbReference type="Rhea" id="RHEA:67545"/>
    </physiologicalReaction>
</comment>
<dbReference type="CDD" id="cd18870">
    <property type="entry name" value="NUDIX_AcylCoAdiphos_Nudt19"/>
    <property type="match status" value="1"/>
</dbReference>
<evidence type="ECO:0000256" key="24">
    <source>
        <dbReference type="ARBA" id="ARBA00048624"/>
    </source>
</evidence>
<comment type="catalytic activity">
    <reaction evidence="25">
        <text>a 5'-end CoA-ribonucleoside in mRNA + H2O = a 5'-end phospho-adenosine-phospho-ribonucleoside in mRNA + (R)-4'-phosphopantetheine + 2 H(+)</text>
        <dbReference type="Rhea" id="RHEA:67592"/>
        <dbReference type="Rhea" id="RHEA-COMP:15719"/>
        <dbReference type="Rhea" id="RHEA-COMP:17276"/>
        <dbReference type="ChEBI" id="CHEBI:15377"/>
        <dbReference type="ChEBI" id="CHEBI:15378"/>
        <dbReference type="ChEBI" id="CHEBI:61723"/>
        <dbReference type="ChEBI" id="CHEBI:144051"/>
        <dbReference type="ChEBI" id="CHEBI:172371"/>
    </reaction>
    <physiologicalReaction direction="left-to-right" evidence="25">
        <dbReference type="Rhea" id="RHEA:67593"/>
    </physiologicalReaction>
</comment>
<dbReference type="Proteomes" id="UP000324632">
    <property type="component" value="Chromosome 3"/>
</dbReference>